<sequence>MWEIISNLVFYEVTYNYKYNGKELQETGMYDYGARFYMPDIGRWGVVDPLAEVNRAWSPYRYAYNNPILFIDPDGRLEGDFISEDGTYLGNDGIDDKKVYVIKTTKTSFDSGAPSQGISNKDRKATEKFITENSGKTDAFKTNSIAYDNSVEIEGSSDTRQAMVNIVNQDDGKGGTSDANNREYGGRIKKDGTVVEAPPGRVGNPSNDTDANISIDIYFANQVTFHSHQSGTLTEGKITKSWLQAPSYKGGDIQGGHNKSEYVFGRGDGNVYIYNSKGVQATIPQKYFAIPKKK</sequence>
<dbReference type="InterPro" id="IPR050708">
    <property type="entry name" value="T6SS_VgrG/RHS"/>
</dbReference>
<proteinExistence type="predicted"/>
<evidence type="ECO:0008006" key="3">
    <source>
        <dbReference type="Google" id="ProtNLM"/>
    </source>
</evidence>
<dbReference type="EMBL" id="JPRP01000002">
    <property type="protein sequence ID" value="KFE98922.1"/>
    <property type="molecule type" value="Genomic_DNA"/>
</dbReference>
<evidence type="ECO:0000313" key="1">
    <source>
        <dbReference type="EMBL" id="KFE98922.1"/>
    </source>
</evidence>
<dbReference type="NCBIfam" id="TIGR03696">
    <property type="entry name" value="Rhs_assc_core"/>
    <property type="match status" value="1"/>
</dbReference>
<gene>
    <name evidence="1" type="ORF">IX39_16080</name>
</gene>
<organism evidence="1 2">
    <name type="scientific">Chryseobacterium formosense</name>
    <dbReference type="NCBI Taxonomy" id="236814"/>
    <lineage>
        <taxon>Bacteria</taxon>
        <taxon>Pseudomonadati</taxon>
        <taxon>Bacteroidota</taxon>
        <taxon>Flavobacteriia</taxon>
        <taxon>Flavobacteriales</taxon>
        <taxon>Weeksellaceae</taxon>
        <taxon>Chryseobacterium group</taxon>
        <taxon>Chryseobacterium</taxon>
    </lineage>
</organism>
<evidence type="ECO:0000313" key="2">
    <source>
        <dbReference type="Proteomes" id="UP000028713"/>
    </source>
</evidence>
<dbReference type="InterPro" id="IPR022385">
    <property type="entry name" value="Rhs_assc_core"/>
</dbReference>
<dbReference type="Proteomes" id="UP000028713">
    <property type="component" value="Unassembled WGS sequence"/>
</dbReference>
<protein>
    <recommendedName>
        <fullName evidence="3">RHS repeat-associated core domain-containing protein</fullName>
    </recommendedName>
</protein>
<accession>A0A085Z3A9</accession>
<comment type="caution">
    <text evidence="1">The sequence shown here is derived from an EMBL/GenBank/DDBJ whole genome shotgun (WGS) entry which is preliminary data.</text>
</comment>
<keyword evidence="2" id="KW-1185">Reference proteome</keyword>
<dbReference type="PANTHER" id="PTHR32305:SF15">
    <property type="entry name" value="PROTEIN RHSA-RELATED"/>
    <property type="match status" value="1"/>
</dbReference>
<dbReference type="PANTHER" id="PTHR32305">
    <property type="match status" value="1"/>
</dbReference>
<dbReference type="AlphaFoldDB" id="A0A085Z3A9"/>
<dbReference type="STRING" id="236814.IX39_16080"/>
<dbReference type="Gene3D" id="2.180.10.10">
    <property type="entry name" value="RHS repeat-associated core"/>
    <property type="match status" value="1"/>
</dbReference>
<reference evidence="1 2" key="1">
    <citation type="submission" date="2014-07" db="EMBL/GenBank/DDBJ databases">
        <title>Genome of Chryseobacterium formosense LMG 24722.</title>
        <authorList>
            <person name="Pipes S.E."/>
            <person name="Stropko S.J."/>
            <person name="Newman J.D."/>
        </authorList>
    </citation>
    <scope>NUCLEOTIDE SEQUENCE [LARGE SCALE GENOMIC DNA]</scope>
    <source>
        <strain evidence="1 2">LMG 24722</strain>
    </source>
</reference>
<dbReference type="eggNOG" id="COG3209">
    <property type="taxonomic scope" value="Bacteria"/>
</dbReference>
<name>A0A085Z3A9_9FLAO</name>